<keyword evidence="1" id="KW-0472">Membrane</keyword>
<feature type="transmembrane region" description="Helical" evidence="1">
    <location>
        <begin position="162"/>
        <end position="182"/>
    </location>
</feature>
<sequence>MHHLLLSSVSATALLTAALLGVRNRTRPAVGISVAAFFAGAASLLTALPTPPPVAREHHAALILIAVGLAGSGLFTTVTAVSRRLRAVSPVAAAGSIVILQLLLISGGALEPLSRAGAPGRPELTILAFISVLWPTVGAALLIVVGRRLLRYITSRCLRATLRAAAVLAALALAALAVLAALQLPPGWAAPGTVLAADAVLFIALTLLGLGLIGTRLAGPARPLVRALEHTLLYLRLGWWERRLVAAVPEWGRRTAVAPPSPLHGAQEALYARLVVIWDVTRTLLSTVPIAVLDASVDFAEAHGPRSSPQRRAALAEAGWLSWALQTPDQGQAAGEFRVLDDAAPAAGELSREARFQLQIASVLRREPRLQQQFWARPVCGDEHPQPT</sequence>
<evidence type="ECO:0000313" key="2">
    <source>
        <dbReference type="EMBL" id="GAA1388847.1"/>
    </source>
</evidence>
<keyword evidence="3" id="KW-1185">Reference proteome</keyword>
<feature type="transmembrane region" description="Helical" evidence="1">
    <location>
        <begin position="126"/>
        <end position="150"/>
    </location>
</feature>
<feature type="transmembrane region" description="Helical" evidence="1">
    <location>
        <begin position="29"/>
        <end position="48"/>
    </location>
</feature>
<feature type="transmembrane region" description="Helical" evidence="1">
    <location>
        <begin position="88"/>
        <end position="106"/>
    </location>
</feature>
<gene>
    <name evidence="2" type="ORF">GCM10009613_26850</name>
</gene>
<dbReference type="EMBL" id="BAAAJK010000008">
    <property type="protein sequence ID" value="GAA1388847.1"/>
    <property type="molecule type" value="Genomic_DNA"/>
</dbReference>
<evidence type="ECO:0000313" key="3">
    <source>
        <dbReference type="Proteomes" id="UP001501414"/>
    </source>
</evidence>
<dbReference type="RefSeq" id="WP_344022079.1">
    <property type="nucleotide sequence ID" value="NZ_BAAAJK010000008.1"/>
</dbReference>
<keyword evidence="1" id="KW-0812">Transmembrane</keyword>
<protein>
    <submittedName>
        <fullName evidence="2">Uncharacterized protein</fullName>
    </submittedName>
</protein>
<keyword evidence="1" id="KW-1133">Transmembrane helix</keyword>
<feature type="transmembrane region" description="Helical" evidence="1">
    <location>
        <begin position="188"/>
        <end position="213"/>
    </location>
</feature>
<feature type="transmembrane region" description="Helical" evidence="1">
    <location>
        <begin position="6"/>
        <end position="22"/>
    </location>
</feature>
<accession>A0ABN1XSA1</accession>
<feature type="transmembrane region" description="Helical" evidence="1">
    <location>
        <begin position="60"/>
        <end position="81"/>
    </location>
</feature>
<evidence type="ECO:0000256" key="1">
    <source>
        <dbReference type="SAM" id="Phobius"/>
    </source>
</evidence>
<name>A0ABN1XSA1_9PSEU</name>
<proteinExistence type="predicted"/>
<reference evidence="2 3" key="1">
    <citation type="journal article" date="2019" name="Int. J. Syst. Evol. Microbiol.">
        <title>The Global Catalogue of Microorganisms (GCM) 10K type strain sequencing project: providing services to taxonomists for standard genome sequencing and annotation.</title>
        <authorList>
            <consortium name="The Broad Institute Genomics Platform"/>
            <consortium name="The Broad Institute Genome Sequencing Center for Infectious Disease"/>
            <person name="Wu L."/>
            <person name="Ma J."/>
        </authorList>
    </citation>
    <scope>NUCLEOTIDE SEQUENCE [LARGE SCALE GENOMIC DNA]</scope>
    <source>
        <strain evidence="2 3">JCM 11896</strain>
    </source>
</reference>
<organism evidence="2 3">
    <name type="scientific">Pseudonocardia kongjuensis</name>
    <dbReference type="NCBI Taxonomy" id="102227"/>
    <lineage>
        <taxon>Bacteria</taxon>
        <taxon>Bacillati</taxon>
        <taxon>Actinomycetota</taxon>
        <taxon>Actinomycetes</taxon>
        <taxon>Pseudonocardiales</taxon>
        <taxon>Pseudonocardiaceae</taxon>
        <taxon>Pseudonocardia</taxon>
    </lineage>
</organism>
<dbReference type="Proteomes" id="UP001501414">
    <property type="component" value="Unassembled WGS sequence"/>
</dbReference>
<comment type="caution">
    <text evidence="2">The sequence shown here is derived from an EMBL/GenBank/DDBJ whole genome shotgun (WGS) entry which is preliminary data.</text>
</comment>